<gene>
    <name evidence="1" type="ORF">RRG08_034832</name>
</gene>
<protein>
    <submittedName>
        <fullName evidence="1">Uncharacterized protein</fullName>
    </submittedName>
</protein>
<comment type="caution">
    <text evidence="1">The sequence shown here is derived from an EMBL/GenBank/DDBJ whole genome shotgun (WGS) entry which is preliminary data.</text>
</comment>
<dbReference type="AlphaFoldDB" id="A0AAE1ALY3"/>
<organism evidence="1 2">
    <name type="scientific">Elysia crispata</name>
    <name type="common">lettuce slug</name>
    <dbReference type="NCBI Taxonomy" id="231223"/>
    <lineage>
        <taxon>Eukaryota</taxon>
        <taxon>Metazoa</taxon>
        <taxon>Spiralia</taxon>
        <taxon>Lophotrochozoa</taxon>
        <taxon>Mollusca</taxon>
        <taxon>Gastropoda</taxon>
        <taxon>Heterobranchia</taxon>
        <taxon>Euthyneura</taxon>
        <taxon>Panpulmonata</taxon>
        <taxon>Sacoglossa</taxon>
        <taxon>Placobranchoidea</taxon>
        <taxon>Plakobranchidae</taxon>
        <taxon>Elysia</taxon>
    </lineage>
</organism>
<keyword evidence="2" id="KW-1185">Reference proteome</keyword>
<accession>A0AAE1ALY3</accession>
<dbReference type="Proteomes" id="UP001283361">
    <property type="component" value="Unassembled WGS sequence"/>
</dbReference>
<dbReference type="EMBL" id="JAWDGP010001550">
    <property type="protein sequence ID" value="KAK3790269.1"/>
    <property type="molecule type" value="Genomic_DNA"/>
</dbReference>
<name>A0AAE1ALY3_9GAST</name>
<proteinExistence type="predicted"/>
<evidence type="ECO:0000313" key="1">
    <source>
        <dbReference type="EMBL" id="KAK3790269.1"/>
    </source>
</evidence>
<reference evidence="1" key="1">
    <citation type="journal article" date="2023" name="G3 (Bethesda)">
        <title>A reference genome for the long-term kleptoplast-retaining sea slug Elysia crispata morphotype clarki.</title>
        <authorList>
            <person name="Eastman K.E."/>
            <person name="Pendleton A.L."/>
            <person name="Shaikh M.A."/>
            <person name="Suttiyut T."/>
            <person name="Ogas R."/>
            <person name="Tomko P."/>
            <person name="Gavelis G."/>
            <person name="Widhalm J.R."/>
            <person name="Wisecaver J.H."/>
        </authorList>
    </citation>
    <scope>NUCLEOTIDE SEQUENCE</scope>
    <source>
        <strain evidence="1">ECLA1</strain>
    </source>
</reference>
<evidence type="ECO:0000313" key="2">
    <source>
        <dbReference type="Proteomes" id="UP001283361"/>
    </source>
</evidence>
<sequence>MAHYEVPKPANLHRATLISARRRCSKLTQTNNHLSLVAGLQAHTEQHTVPPASGAPSSCRATHRSAWKWGYKLTMSNSVPPGCEAARSYKATHSRPDSKVLGYKLTQISFPPGSGVPNSLELSQLRLAAGLQAYTEQKTVPPCGRALSSHRVALSSAWQRNSKITQSKTDLSLATGLQAHSEQHSFKPGSGSLNSY</sequence>